<dbReference type="InterPro" id="IPR037294">
    <property type="entry name" value="ABC_BtuC-like"/>
</dbReference>
<feature type="transmembrane region" description="Helical" evidence="8">
    <location>
        <begin position="76"/>
        <end position="98"/>
    </location>
</feature>
<keyword evidence="12" id="KW-1185">Reference proteome</keyword>
<dbReference type="SUPFAM" id="SSF81345">
    <property type="entry name" value="ABC transporter involved in vitamin B12 uptake, BtuC"/>
    <property type="match status" value="1"/>
</dbReference>
<dbReference type="KEGG" id="arui:G6M88_17240"/>
<dbReference type="Pfam" id="PF01032">
    <property type="entry name" value="FecCD"/>
    <property type="match status" value="1"/>
</dbReference>
<sequence length="348" mass="35473">MKMKKIGGGYRRVEFLALNIKLHPVRLAVTMAFLIVLALLVLLALLSGSGRAGIGELVAFLTGAVVHGDLSVIGDLRLPRIIMALACGAMLGLAGAALQSLTRNGLADPGLLGVREGAALAIVTVIIAFPQTPLMLRPFIGMAGGFAVAAAVALLAGSLSRLRFVLIGIGFSWFLSAVITLLLTVSDIDRVQIALTWMAGSLATVTPDMVPIALTGLCVGAALLFATARAADVATLGDSATIGLGVRAKAFALVNLTAPVLMTATAVSCVGSIGFVGLIAPHAARMTIGGGQTALLTASMLIGGALVVLADTIGRAAFAPLQIPAGIVLALVGVPVLLLLIWRRRDQL</sequence>
<dbReference type="Proteomes" id="UP000663912">
    <property type="component" value="Chromosome 2"/>
</dbReference>
<dbReference type="PANTHER" id="PTHR30472:SF24">
    <property type="entry name" value="FERRIC ENTEROBACTIN TRANSPORT SYSTEM PERMEASE PROTEIN FEPG"/>
    <property type="match status" value="1"/>
</dbReference>
<evidence type="ECO:0000256" key="3">
    <source>
        <dbReference type="ARBA" id="ARBA00022448"/>
    </source>
</evidence>
<feature type="transmembrane region" description="Helical" evidence="8">
    <location>
        <begin position="322"/>
        <end position="342"/>
    </location>
</feature>
<gene>
    <name evidence="9" type="ORF">G6L72_16795</name>
    <name evidence="10" type="ORF">G6M88_17240</name>
</gene>
<dbReference type="PANTHER" id="PTHR30472">
    <property type="entry name" value="FERRIC ENTEROBACTIN TRANSPORT SYSTEM PERMEASE PROTEIN"/>
    <property type="match status" value="1"/>
</dbReference>
<feature type="transmembrane region" description="Helical" evidence="8">
    <location>
        <begin position="164"/>
        <end position="185"/>
    </location>
</feature>
<accession>A0AAE7RDQ2</accession>
<evidence type="ECO:0000256" key="7">
    <source>
        <dbReference type="ARBA" id="ARBA00023136"/>
    </source>
</evidence>
<proteinExistence type="inferred from homology"/>
<comment type="subcellular location">
    <subcellularLocation>
        <location evidence="1">Cell membrane</location>
        <topology evidence="1">Multi-pass membrane protein</topology>
    </subcellularLocation>
</comment>
<reference evidence="9 12" key="1">
    <citation type="journal article" date="2020" name="Science">
        <title>Unexpected conservation and global transmission of agrobacterial virulence plasmids.</title>
        <authorList>
            <person name="Weisberg A.J."/>
            <person name="Davis E.W. 2nd"/>
            <person name="Tabima J."/>
            <person name="Belcher M.S."/>
            <person name="Miller M."/>
            <person name="Kuo C.H."/>
            <person name="Loper J.E."/>
            <person name="Grunwald N.J."/>
            <person name="Putnam M.L."/>
            <person name="Chang J.H."/>
        </authorList>
    </citation>
    <scope>NUCLEOTIDE SEQUENCE [LARGE SCALE GENOMIC DNA]</scope>
    <source>
        <strain evidence="9 12">A19/93</strain>
    </source>
</reference>
<feature type="transmembrane region" description="Helical" evidence="8">
    <location>
        <begin position="260"/>
        <end position="281"/>
    </location>
</feature>
<dbReference type="AlphaFoldDB" id="A0AAE7RDQ2"/>
<evidence type="ECO:0000313" key="12">
    <source>
        <dbReference type="Proteomes" id="UP000822331"/>
    </source>
</evidence>
<protein>
    <submittedName>
        <fullName evidence="10">Iron ABC transporter permease</fullName>
    </submittedName>
</protein>
<dbReference type="RefSeq" id="WP_065700256.1">
    <property type="nucleotide sequence ID" value="NZ_CP049207.1"/>
</dbReference>
<feature type="transmembrane region" description="Helical" evidence="8">
    <location>
        <begin position="135"/>
        <end position="157"/>
    </location>
</feature>
<dbReference type="Proteomes" id="UP000822331">
    <property type="component" value="Unassembled WGS sequence"/>
</dbReference>
<keyword evidence="6 8" id="KW-1133">Transmembrane helix</keyword>
<comment type="similarity">
    <text evidence="2">Belongs to the binding-protein-dependent transport system permease family. FecCD subfamily.</text>
</comment>
<reference evidence="10" key="2">
    <citation type="submission" date="2020-02" db="EMBL/GenBank/DDBJ databases">
        <title>Unexpected conservation and global transmission of agrobacterial virulence plasmids.</title>
        <authorList>
            <person name="Weisberg A.J."/>
            <person name="Davis E.W. II"/>
            <person name="Tabima J.R."/>
            <person name="Belcher M.S."/>
            <person name="Miller M."/>
            <person name="Kuo C.-H."/>
            <person name="Loper J.E."/>
            <person name="Grunwald N.J."/>
            <person name="Putnam M.L."/>
            <person name="Chang J.H."/>
        </authorList>
    </citation>
    <scope>NUCLEOTIDE SEQUENCE</scope>
    <source>
        <strain evidence="10">W2/73</strain>
    </source>
</reference>
<evidence type="ECO:0000256" key="2">
    <source>
        <dbReference type="ARBA" id="ARBA00007935"/>
    </source>
</evidence>
<evidence type="ECO:0000256" key="8">
    <source>
        <dbReference type="SAM" id="Phobius"/>
    </source>
</evidence>
<dbReference type="GO" id="GO:0005886">
    <property type="term" value="C:plasma membrane"/>
    <property type="evidence" value="ECO:0007669"/>
    <property type="project" value="UniProtKB-SubCell"/>
</dbReference>
<evidence type="ECO:0000313" key="10">
    <source>
        <dbReference type="EMBL" id="QTG02179.1"/>
    </source>
</evidence>
<dbReference type="Gene3D" id="1.10.3470.10">
    <property type="entry name" value="ABC transporter involved in vitamin B12 uptake, BtuC"/>
    <property type="match status" value="1"/>
</dbReference>
<evidence type="ECO:0000256" key="1">
    <source>
        <dbReference type="ARBA" id="ARBA00004651"/>
    </source>
</evidence>
<keyword evidence="4" id="KW-1003">Cell membrane</keyword>
<dbReference type="EMBL" id="JAAMCP010000010">
    <property type="protein sequence ID" value="NTF38362.1"/>
    <property type="molecule type" value="Genomic_DNA"/>
</dbReference>
<keyword evidence="3" id="KW-0813">Transport</keyword>
<evidence type="ECO:0000256" key="5">
    <source>
        <dbReference type="ARBA" id="ARBA00022692"/>
    </source>
</evidence>
<feature type="transmembrane region" description="Helical" evidence="8">
    <location>
        <begin position="110"/>
        <end position="129"/>
    </location>
</feature>
<evidence type="ECO:0000256" key="4">
    <source>
        <dbReference type="ARBA" id="ARBA00022475"/>
    </source>
</evidence>
<feature type="transmembrane region" description="Helical" evidence="8">
    <location>
        <begin position="293"/>
        <end position="310"/>
    </location>
</feature>
<dbReference type="InterPro" id="IPR000522">
    <property type="entry name" value="ABC_transptr_permease_BtuC"/>
</dbReference>
<dbReference type="CDD" id="cd06550">
    <property type="entry name" value="TM_ABC_iron-siderophores_like"/>
    <property type="match status" value="1"/>
</dbReference>
<organism evidence="10 11">
    <name type="scientific">Agrobacterium rubi</name>
    <dbReference type="NCBI Taxonomy" id="28099"/>
    <lineage>
        <taxon>Bacteria</taxon>
        <taxon>Pseudomonadati</taxon>
        <taxon>Pseudomonadota</taxon>
        <taxon>Alphaproteobacteria</taxon>
        <taxon>Hyphomicrobiales</taxon>
        <taxon>Rhizobiaceae</taxon>
        <taxon>Rhizobium/Agrobacterium group</taxon>
        <taxon>Agrobacterium</taxon>
    </lineage>
</organism>
<evidence type="ECO:0000256" key="6">
    <source>
        <dbReference type="ARBA" id="ARBA00022989"/>
    </source>
</evidence>
<evidence type="ECO:0000313" key="9">
    <source>
        <dbReference type="EMBL" id="NTF38362.1"/>
    </source>
</evidence>
<keyword evidence="7 8" id="KW-0472">Membrane</keyword>
<name>A0AAE7RDQ2_9HYPH</name>
<dbReference type="GO" id="GO:0022857">
    <property type="term" value="F:transmembrane transporter activity"/>
    <property type="evidence" value="ECO:0007669"/>
    <property type="project" value="InterPro"/>
</dbReference>
<dbReference type="GO" id="GO:0033214">
    <property type="term" value="P:siderophore-iron import into cell"/>
    <property type="evidence" value="ECO:0007669"/>
    <property type="project" value="TreeGrafter"/>
</dbReference>
<keyword evidence="5 8" id="KW-0812">Transmembrane</keyword>
<evidence type="ECO:0000313" key="11">
    <source>
        <dbReference type="Proteomes" id="UP000663912"/>
    </source>
</evidence>
<dbReference type="EMBL" id="CP049207">
    <property type="protein sequence ID" value="QTG02179.1"/>
    <property type="molecule type" value="Genomic_DNA"/>
</dbReference>